<protein>
    <submittedName>
        <fullName evidence="2">Uncharacterized protein</fullName>
    </submittedName>
</protein>
<keyword evidence="3" id="KW-1185">Reference proteome</keyword>
<comment type="caution">
    <text evidence="2">The sequence shown here is derived from an EMBL/GenBank/DDBJ whole genome shotgun (WGS) entry which is preliminary data.</text>
</comment>
<reference evidence="3" key="1">
    <citation type="journal article" date="2019" name="Int. J. Syst. Evol. Microbiol.">
        <title>The Global Catalogue of Microorganisms (GCM) 10K type strain sequencing project: providing services to taxonomists for standard genome sequencing and annotation.</title>
        <authorList>
            <consortium name="The Broad Institute Genomics Platform"/>
            <consortium name="The Broad Institute Genome Sequencing Center for Infectious Disease"/>
            <person name="Wu L."/>
            <person name="Ma J."/>
        </authorList>
    </citation>
    <scope>NUCLEOTIDE SEQUENCE [LARGE SCALE GENOMIC DNA]</scope>
    <source>
        <strain evidence="3">JCM 18409</strain>
    </source>
</reference>
<evidence type="ECO:0000256" key="1">
    <source>
        <dbReference type="SAM" id="MobiDB-lite"/>
    </source>
</evidence>
<organism evidence="2 3">
    <name type="scientific">Streptomyces siamensis</name>
    <dbReference type="NCBI Taxonomy" id="1274986"/>
    <lineage>
        <taxon>Bacteria</taxon>
        <taxon>Bacillati</taxon>
        <taxon>Actinomycetota</taxon>
        <taxon>Actinomycetes</taxon>
        <taxon>Kitasatosporales</taxon>
        <taxon>Streptomycetaceae</taxon>
        <taxon>Streptomyces</taxon>
    </lineage>
</organism>
<feature type="region of interest" description="Disordered" evidence="1">
    <location>
        <begin position="107"/>
        <end position="128"/>
    </location>
</feature>
<evidence type="ECO:0000313" key="2">
    <source>
        <dbReference type="EMBL" id="GAA5027884.1"/>
    </source>
</evidence>
<accession>A0ABP9JFP2</accession>
<evidence type="ECO:0000313" key="3">
    <source>
        <dbReference type="Proteomes" id="UP001501759"/>
    </source>
</evidence>
<gene>
    <name evidence="2" type="ORF">GCM10023335_65090</name>
</gene>
<sequence>MGFVVRSAVAVYVAVEGRCPCMRSVSLPRRANVHPFSAAMACRALAVNCSAVLGSGAGPRPAPGRDVAVGPSSARVVREEAVRSPADFRFPPPCGEHPETATAVAAATDSTATARRVPGRGRVPGSTE</sequence>
<proteinExistence type="predicted"/>
<name>A0ABP9JFP2_9ACTN</name>
<dbReference type="EMBL" id="BAABKB010000030">
    <property type="protein sequence ID" value="GAA5027884.1"/>
    <property type="molecule type" value="Genomic_DNA"/>
</dbReference>
<dbReference type="Proteomes" id="UP001501759">
    <property type="component" value="Unassembled WGS sequence"/>
</dbReference>